<dbReference type="PANTHER" id="PTHR31760">
    <property type="entry name" value="S-ADENOSYL-L-METHIONINE-DEPENDENT METHYLTRANSFERASES SUPERFAMILY PROTEIN"/>
    <property type="match status" value="1"/>
</dbReference>
<gene>
    <name evidence="6 7" type="primary">rsmG</name>
    <name evidence="7" type="ORF">MR241_01680</name>
</gene>
<comment type="function">
    <text evidence="6">Specifically methylates the N7 position of a guanine in 16S rRNA.</text>
</comment>
<dbReference type="Gene3D" id="3.40.50.150">
    <property type="entry name" value="Vaccinia Virus protein VP39"/>
    <property type="match status" value="1"/>
</dbReference>
<dbReference type="NCBIfam" id="TIGR00138">
    <property type="entry name" value="rsmG_gidB"/>
    <property type="match status" value="1"/>
</dbReference>
<evidence type="ECO:0000313" key="8">
    <source>
        <dbReference type="Proteomes" id="UP001139365"/>
    </source>
</evidence>
<keyword evidence="3 6" id="KW-0489">Methyltransferase</keyword>
<evidence type="ECO:0000256" key="5">
    <source>
        <dbReference type="ARBA" id="ARBA00022691"/>
    </source>
</evidence>
<dbReference type="EMBL" id="JALEMU010000029">
    <property type="protein sequence ID" value="MCI5754986.1"/>
    <property type="molecule type" value="Genomic_DNA"/>
</dbReference>
<keyword evidence="1 6" id="KW-0963">Cytoplasm</keyword>
<reference evidence="7 8" key="1">
    <citation type="submission" date="2022-03" db="EMBL/GenBank/DDBJ databases">
        <title>Metagenome-assembled genomes from swine fecal metagenomes.</title>
        <authorList>
            <person name="Holman D.B."/>
            <person name="Kommadath A."/>
        </authorList>
    </citation>
    <scope>NUCLEOTIDE SEQUENCE [LARGE SCALE GENOMIC DNA]</scope>
    <source>
        <strain evidence="7">SUG147</strain>
    </source>
</reference>
<organism evidence="7 8">
    <name type="scientific">Candidatus Colimorpha enterica</name>
    <dbReference type="NCBI Taxonomy" id="3083063"/>
    <lineage>
        <taxon>Bacteria</taxon>
        <taxon>Pseudomonadati</taxon>
        <taxon>Bacteroidota</taxon>
        <taxon>Bacteroidia</taxon>
        <taxon>Bacteroidales</taxon>
        <taxon>Candidatus Colimorpha</taxon>
    </lineage>
</organism>
<dbReference type="FunFam" id="3.40.50.150:FF:000041">
    <property type="entry name" value="Ribosomal RNA small subunit methyltransferase G"/>
    <property type="match status" value="1"/>
</dbReference>
<keyword evidence="4 6" id="KW-0808">Transferase</keyword>
<dbReference type="InterPro" id="IPR029063">
    <property type="entry name" value="SAM-dependent_MTases_sf"/>
</dbReference>
<name>A0AAE3FEQ5_9BACT</name>
<comment type="subcellular location">
    <subcellularLocation>
        <location evidence="6">Cytoplasm</location>
    </subcellularLocation>
</comment>
<dbReference type="InterPro" id="IPR003682">
    <property type="entry name" value="rRNA_ssu_MeTfrase_G"/>
</dbReference>
<dbReference type="PANTHER" id="PTHR31760:SF0">
    <property type="entry name" value="S-ADENOSYL-L-METHIONINE-DEPENDENT METHYLTRANSFERASES SUPERFAMILY PROTEIN"/>
    <property type="match status" value="1"/>
</dbReference>
<feature type="binding site" evidence="6">
    <location>
        <begin position="128"/>
        <end position="129"/>
    </location>
    <ligand>
        <name>S-adenosyl-L-methionine</name>
        <dbReference type="ChEBI" id="CHEBI:59789"/>
    </ligand>
</feature>
<feature type="binding site" evidence="6">
    <location>
        <position position="82"/>
    </location>
    <ligand>
        <name>S-adenosyl-L-methionine</name>
        <dbReference type="ChEBI" id="CHEBI:59789"/>
    </ligand>
</feature>
<dbReference type="Pfam" id="PF02527">
    <property type="entry name" value="GidB"/>
    <property type="match status" value="1"/>
</dbReference>
<dbReference type="SUPFAM" id="SSF53335">
    <property type="entry name" value="S-adenosyl-L-methionine-dependent methyltransferases"/>
    <property type="match status" value="1"/>
</dbReference>
<dbReference type="AlphaFoldDB" id="A0AAE3FEQ5"/>
<protein>
    <recommendedName>
        <fullName evidence="6">Ribosomal RNA small subunit methyltransferase G</fullName>
        <ecNumber evidence="6">2.1.1.-</ecNumber>
    </recommendedName>
    <alternativeName>
        <fullName evidence="6">16S rRNA 7-methylguanosine methyltransferase</fullName>
        <shortName evidence="6">16S rRNA m7G methyltransferase</shortName>
    </alternativeName>
</protein>
<evidence type="ECO:0000256" key="6">
    <source>
        <dbReference type="HAMAP-Rule" id="MF_00074"/>
    </source>
</evidence>
<evidence type="ECO:0000313" key="7">
    <source>
        <dbReference type="EMBL" id="MCI5754986.1"/>
    </source>
</evidence>
<feature type="binding site" evidence="6">
    <location>
        <position position="77"/>
    </location>
    <ligand>
        <name>S-adenosyl-L-methionine</name>
        <dbReference type="ChEBI" id="CHEBI:59789"/>
    </ligand>
</feature>
<evidence type="ECO:0000256" key="1">
    <source>
        <dbReference type="ARBA" id="ARBA00022490"/>
    </source>
</evidence>
<dbReference type="EC" id="2.1.1.-" evidence="6"/>
<evidence type="ECO:0000256" key="3">
    <source>
        <dbReference type="ARBA" id="ARBA00022603"/>
    </source>
</evidence>
<comment type="similarity">
    <text evidence="6">Belongs to the methyltransferase superfamily. RNA methyltransferase RsmG family.</text>
</comment>
<accession>A0AAE3FEQ5</accession>
<dbReference type="GO" id="GO:0005829">
    <property type="term" value="C:cytosol"/>
    <property type="evidence" value="ECO:0007669"/>
    <property type="project" value="TreeGrafter"/>
</dbReference>
<proteinExistence type="inferred from homology"/>
<keyword evidence="2 6" id="KW-0698">rRNA processing</keyword>
<dbReference type="GO" id="GO:0070043">
    <property type="term" value="F:rRNA (guanine-N7-)-methyltransferase activity"/>
    <property type="evidence" value="ECO:0007669"/>
    <property type="project" value="UniProtKB-UniRule"/>
</dbReference>
<feature type="binding site" evidence="6">
    <location>
        <position position="147"/>
    </location>
    <ligand>
        <name>S-adenosyl-L-methionine</name>
        <dbReference type="ChEBI" id="CHEBI:59789"/>
    </ligand>
</feature>
<comment type="caution">
    <text evidence="7">The sequence shown here is derived from an EMBL/GenBank/DDBJ whole genome shotgun (WGS) entry which is preliminary data.</text>
</comment>
<feature type="binding site" evidence="6">
    <location>
        <begin position="100"/>
        <end position="102"/>
    </location>
    <ligand>
        <name>S-adenosyl-L-methionine</name>
        <dbReference type="ChEBI" id="CHEBI:59789"/>
    </ligand>
</feature>
<keyword evidence="5 6" id="KW-0949">S-adenosyl-L-methionine</keyword>
<dbReference type="HAMAP" id="MF_00074">
    <property type="entry name" value="16SrRNA_methyltr_G"/>
    <property type="match status" value="1"/>
</dbReference>
<dbReference type="CDD" id="cd02440">
    <property type="entry name" value="AdoMet_MTases"/>
    <property type="match status" value="1"/>
</dbReference>
<evidence type="ECO:0000256" key="2">
    <source>
        <dbReference type="ARBA" id="ARBA00022552"/>
    </source>
</evidence>
<evidence type="ECO:0000256" key="4">
    <source>
        <dbReference type="ARBA" id="ARBA00022679"/>
    </source>
</evidence>
<dbReference type="Proteomes" id="UP001139365">
    <property type="component" value="Unassembled WGS sequence"/>
</dbReference>
<sequence length="239" mass="25890">MTETQKYINTALTDNGISVSDDKTEKLAAYLDELLRVNTYMNLTAVRDPQEAAVINIADCCACAKYIPENARLLDVGSGAGLPAFPFAIMRPDITVTALDSTGKKVNFISDTARLLGMNNLSAVCGRAEELAAKPEYREKFTAVSARAVARLNILSELCLPFLEKSGLFIAMKSRLADEELDEAGKGIKILGGRVKAVDAFTLNGSDAPLSRTLILTEKVCHTPGKYPRRYKSILSAPL</sequence>